<evidence type="ECO:0000313" key="1">
    <source>
        <dbReference type="EMBL" id="OAQ95942.1"/>
    </source>
</evidence>
<dbReference type="SUPFAM" id="SSF109604">
    <property type="entry name" value="HD-domain/PDEase-like"/>
    <property type="match status" value="1"/>
</dbReference>
<dbReference type="PANTHER" id="PTHR33594">
    <property type="entry name" value="SUPERFAMILY HYDROLASE, PUTATIVE (AFU_ORTHOLOGUE AFUA_1G03035)-RELATED"/>
    <property type="match status" value="1"/>
</dbReference>
<accession>A0A179I190</accession>
<reference evidence="1 2" key="1">
    <citation type="submission" date="2016-03" db="EMBL/GenBank/DDBJ databases">
        <title>Fine-scale spatial genetic structure of a fungal parasite of coffee scale insects.</title>
        <authorList>
            <person name="Jackson D."/>
            <person name="Zemenick K.A."/>
            <person name="Malloure B."/>
            <person name="Quandt C.A."/>
            <person name="James T.Y."/>
        </authorList>
    </citation>
    <scope>NUCLEOTIDE SEQUENCE [LARGE SCALE GENOMIC DNA]</scope>
    <source>
        <strain evidence="1 2">UM487</strain>
    </source>
</reference>
<evidence type="ECO:0008006" key="3">
    <source>
        <dbReference type="Google" id="ProtNLM"/>
    </source>
</evidence>
<dbReference type="PANTHER" id="PTHR33594:SF1">
    <property type="entry name" value="HD_PDEASE DOMAIN-CONTAINING PROTEIN"/>
    <property type="match status" value="1"/>
</dbReference>
<organism evidence="1 2">
    <name type="scientific">Cordyceps confragosa</name>
    <name type="common">Lecanicillium lecanii</name>
    <dbReference type="NCBI Taxonomy" id="2714763"/>
    <lineage>
        <taxon>Eukaryota</taxon>
        <taxon>Fungi</taxon>
        <taxon>Dikarya</taxon>
        <taxon>Ascomycota</taxon>
        <taxon>Pezizomycotina</taxon>
        <taxon>Sordariomycetes</taxon>
        <taxon>Hypocreomycetidae</taxon>
        <taxon>Hypocreales</taxon>
        <taxon>Cordycipitaceae</taxon>
        <taxon>Akanthomyces</taxon>
    </lineage>
</organism>
<dbReference type="Gene3D" id="1.10.3210.50">
    <property type="match status" value="1"/>
</dbReference>
<keyword evidence="2" id="KW-1185">Reference proteome</keyword>
<sequence>MEQLSKILLSARAACTAGEFPTADGVFESVALSVQEHMAGFDASHDFNHVIRVAALSQYIMATERRSTPQHAANPAIVLLAAVVFFGGFLTSPHSLLHDVTDKKYIKDPDPGSRLTQILAKAGVDEHFATAVVAIVNNVSYSTEIRDPGHTQSVLKMYPELGIVQDADRLDAIGAIGVGRAFTFGGAKMPLSDMQLSRDHMTEKLEKLESMMKTDTGKRLATERTQRIHTFSKWWDQETRLFDVLPTI</sequence>
<dbReference type="OMA" id="IYREWWE"/>
<dbReference type="EMBL" id="LUKN01004472">
    <property type="protein sequence ID" value="OAQ95942.1"/>
    <property type="molecule type" value="Genomic_DNA"/>
</dbReference>
<comment type="caution">
    <text evidence="1">The sequence shown here is derived from an EMBL/GenBank/DDBJ whole genome shotgun (WGS) entry which is preliminary data.</text>
</comment>
<dbReference type="CDD" id="cd00077">
    <property type="entry name" value="HDc"/>
    <property type="match status" value="1"/>
</dbReference>
<dbReference type="InterPro" id="IPR003607">
    <property type="entry name" value="HD/PDEase_dom"/>
</dbReference>
<dbReference type="OrthoDB" id="16547at2759"/>
<dbReference type="Proteomes" id="UP000243081">
    <property type="component" value="Unassembled WGS sequence"/>
</dbReference>
<dbReference type="AlphaFoldDB" id="A0A179I190"/>
<name>A0A179I190_CORDF</name>
<gene>
    <name evidence="1" type="ORF">LLEC1_01467</name>
</gene>
<protein>
    <recommendedName>
        <fullName evidence="3">HD domain-containing protein</fullName>
    </recommendedName>
</protein>
<evidence type="ECO:0000313" key="2">
    <source>
        <dbReference type="Proteomes" id="UP000243081"/>
    </source>
</evidence>
<proteinExistence type="predicted"/>